<keyword evidence="2 4" id="KW-0813">Transport</keyword>
<dbReference type="InterPro" id="IPR004140">
    <property type="entry name" value="Exo70"/>
</dbReference>
<comment type="function">
    <text evidence="4">Involved in the secretory pathway as part of the exocyst complex which tethers secretory vesicles to the sites of exocytosis. Also plays a role in the assembly of the exocyst.</text>
</comment>
<dbReference type="GO" id="GO:0005546">
    <property type="term" value="F:phosphatidylinositol-4,5-bisphosphate binding"/>
    <property type="evidence" value="ECO:0007669"/>
    <property type="project" value="InterPro"/>
</dbReference>
<dbReference type="InterPro" id="IPR046364">
    <property type="entry name" value="Exo70_C"/>
</dbReference>
<dbReference type="AlphaFoldDB" id="A0A9P3PQ83"/>
<keyword evidence="4" id="KW-0653">Protein transport</keyword>
<dbReference type="InterPro" id="IPR016159">
    <property type="entry name" value="Cullin_repeat-like_dom_sf"/>
</dbReference>
<evidence type="ECO:0000313" key="6">
    <source>
        <dbReference type="EMBL" id="GLB39391.1"/>
    </source>
</evidence>
<evidence type="ECO:0000256" key="1">
    <source>
        <dbReference type="ARBA" id="ARBA00006756"/>
    </source>
</evidence>
<comment type="subcellular location">
    <subcellularLocation>
        <location evidence="4">Bud</location>
    </subcellularLocation>
    <subcellularLocation>
        <location evidence="4">Bud neck</location>
    </subcellularLocation>
</comment>
<keyword evidence="7" id="KW-1185">Reference proteome</keyword>
<evidence type="ECO:0000256" key="2">
    <source>
        <dbReference type="ARBA" id="ARBA00022448"/>
    </source>
</evidence>
<dbReference type="OrthoDB" id="1922221at2759"/>
<sequence length="612" mass="68157">MDDETAEIELLEQNLNKTRQISQRMISILDSFDTRLAKLEKSILPLYTSTQILNRRAANIDKTLLKIDEVGSSQEDIAEEEALILRGPQTTQLDKYREALERLNASIAFKSSDQDTAQTARLIETGAKKLTQLYTKLVAEVSSGSTPPPGAEWAMTPFPSNVLATLRQLVAFLRTMPLPSTHPSHPASQTIFATLQEAQRGYADMRGVWAQKCLEGQGKRVVDRADTIDPVAAGKEFGKWVEVMLIVCEDEYQLLTQLTPIANPALLGSTYSTLLVPILTLFSTTLSSLVALIKKSLPKYTFLALSAYESMLSQQSQWDDLLSRRGNETRKDTNELKEGLHTLRAVCLRSFPEFLADLKLGALGRGGELVTTGLADFAISTVKYMERLPQVQAAVGSALLTLGDGNWKMGEGVQVGKAGKVGESDESVVLEHYIHDVVVTAISSLNTLSRSSRRPAIASIFLLNNVSYLRHHLLLDPVHPDLRSLLPQPAKDYLNSNFRTAKAGYFDSNFSPLMQALTDDPKEKSNKAATKEKFTRFFDLLEEVMERHKLAKVMEDDAHGRETIGEEVVKLVIPALQRFSQKHRDKEFSKNPGKYIKMSNEAVETQLKSIYR</sequence>
<reference evidence="6" key="1">
    <citation type="submission" date="2022-07" db="EMBL/GenBank/DDBJ databases">
        <title>The genome of Lyophyllum shimeji provides insight into the initial evolution of ectomycorrhizal fungal genome.</title>
        <authorList>
            <person name="Kobayashi Y."/>
            <person name="Shibata T."/>
            <person name="Hirakawa H."/>
            <person name="Shigenobu S."/>
            <person name="Nishiyama T."/>
            <person name="Yamada A."/>
            <person name="Hasebe M."/>
            <person name="Kawaguchi M."/>
        </authorList>
    </citation>
    <scope>NUCLEOTIDE SEQUENCE</scope>
    <source>
        <strain evidence="6">AT787</strain>
    </source>
</reference>
<dbReference type="PANTHER" id="PTHR12542:SF41">
    <property type="entry name" value="EXOCYST COMPLEX COMPONENT 7"/>
    <property type="match status" value="1"/>
</dbReference>
<dbReference type="Pfam" id="PF03081">
    <property type="entry name" value="Exo70_C"/>
    <property type="match status" value="1"/>
</dbReference>
<evidence type="ECO:0000256" key="4">
    <source>
        <dbReference type="RuleBase" id="RU365026"/>
    </source>
</evidence>
<name>A0A9P3PQ83_LYOSH</name>
<gene>
    <name evidence="6" type="primary">EXO70</name>
    <name evidence="6" type="ORF">LshimejAT787_0605530</name>
</gene>
<organism evidence="6 7">
    <name type="scientific">Lyophyllum shimeji</name>
    <name type="common">Hon-shimeji</name>
    <name type="synonym">Tricholoma shimeji</name>
    <dbReference type="NCBI Taxonomy" id="47721"/>
    <lineage>
        <taxon>Eukaryota</taxon>
        <taxon>Fungi</taxon>
        <taxon>Dikarya</taxon>
        <taxon>Basidiomycota</taxon>
        <taxon>Agaricomycotina</taxon>
        <taxon>Agaricomycetes</taxon>
        <taxon>Agaricomycetidae</taxon>
        <taxon>Agaricales</taxon>
        <taxon>Tricholomatineae</taxon>
        <taxon>Lyophyllaceae</taxon>
        <taxon>Lyophyllum</taxon>
    </lineage>
</organism>
<dbReference type="Gene3D" id="1.20.1280.170">
    <property type="entry name" value="Exocyst complex component Exo70"/>
    <property type="match status" value="1"/>
</dbReference>
<keyword evidence="3 4" id="KW-0268">Exocytosis</keyword>
<dbReference type="Proteomes" id="UP001063166">
    <property type="component" value="Unassembled WGS sequence"/>
</dbReference>
<dbReference type="GO" id="GO:0005935">
    <property type="term" value="C:cellular bud neck"/>
    <property type="evidence" value="ECO:0007669"/>
    <property type="project" value="UniProtKB-SubCell"/>
</dbReference>
<dbReference type="EMBL" id="BRPK01000006">
    <property type="protein sequence ID" value="GLB39391.1"/>
    <property type="molecule type" value="Genomic_DNA"/>
</dbReference>
<proteinExistence type="inferred from homology"/>
<dbReference type="PANTHER" id="PTHR12542">
    <property type="entry name" value="EXOCYST COMPLEX PROTEIN EXO70"/>
    <property type="match status" value="1"/>
</dbReference>
<dbReference type="GO" id="GO:0015031">
    <property type="term" value="P:protein transport"/>
    <property type="evidence" value="ECO:0007669"/>
    <property type="project" value="UniProtKB-KW"/>
</dbReference>
<feature type="domain" description="Exocyst complex subunit Exo70 C-terminal" evidence="5">
    <location>
        <begin position="240"/>
        <end position="608"/>
    </location>
</feature>
<comment type="similarity">
    <text evidence="1 4">Belongs to the EXO70 family.</text>
</comment>
<dbReference type="SUPFAM" id="SSF74788">
    <property type="entry name" value="Cullin repeat-like"/>
    <property type="match status" value="1"/>
</dbReference>
<comment type="caution">
    <text evidence="6">The sequence shown here is derived from an EMBL/GenBank/DDBJ whole genome shotgun (WGS) entry which is preliminary data.</text>
</comment>
<evidence type="ECO:0000259" key="5">
    <source>
        <dbReference type="Pfam" id="PF03081"/>
    </source>
</evidence>
<accession>A0A9P3PQ83</accession>
<protein>
    <recommendedName>
        <fullName evidence="4">Exocyst complex protein EXO70</fullName>
    </recommendedName>
</protein>
<evidence type="ECO:0000313" key="7">
    <source>
        <dbReference type="Proteomes" id="UP001063166"/>
    </source>
</evidence>
<dbReference type="GO" id="GO:0000145">
    <property type="term" value="C:exocyst"/>
    <property type="evidence" value="ECO:0007669"/>
    <property type="project" value="InterPro"/>
</dbReference>
<dbReference type="GO" id="GO:0006887">
    <property type="term" value="P:exocytosis"/>
    <property type="evidence" value="ECO:0007669"/>
    <property type="project" value="UniProtKB-KW"/>
</dbReference>
<evidence type="ECO:0000256" key="3">
    <source>
        <dbReference type="ARBA" id="ARBA00022483"/>
    </source>
</evidence>